<dbReference type="STRING" id="6239.F26G5.2.1"/>
<dbReference type="GO" id="GO:0005886">
    <property type="term" value="C:plasma membrane"/>
    <property type="evidence" value="ECO:0000318"/>
    <property type="project" value="GO_Central"/>
</dbReference>
<dbReference type="PaxDb" id="6239-F26G5.2"/>
<dbReference type="GO" id="GO:0042048">
    <property type="term" value="P:olfactory behavior"/>
    <property type="evidence" value="ECO:0000318"/>
    <property type="project" value="GO_Central"/>
</dbReference>
<dbReference type="SUPFAM" id="SSF81321">
    <property type="entry name" value="Family A G protein-coupled receptor-like"/>
    <property type="match status" value="1"/>
</dbReference>
<keyword evidence="6" id="KW-0552">Olfaction</keyword>
<dbReference type="PANTHER" id="PTHR22943:SF20">
    <property type="entry name" value="SEVEN TM RECEPTOR"/>
    <property type="match status" value="1"/>
</dbReference>
<name>O16935_CAEEL</name>
<evidence type="ECO:0000256" key="11">
    <source>
        <dbReference type="ARBA" id="ARBA00023180"/>
    </source>
</evidence>
<keyword evidence="12" id="KW-0966">Cell projection</keyword>
<dbReference type="eggNOG" id="ENOG502RVUE">
    <property type="taxonomic scope" value="Eukaryota"/>
</dbReference>
<comment type="subcellular location">
    <subcellularLocation>
        <location evidence="1">Cell projection</location>
        <location evidence="1">Cilium membrane</location>
        <topology evidence="1">Multi-pass membrane protein</topology>
    </subcellularLocation>
</comment>
<dbReference type="FunCoup" id="O16935">
    <property type="interactions" value="4"/>
</dbReference>
<feature type="transmembrane region" description="Helical" evidence="19">
    <location>
        <begin position="132"/>
        <end position="152"/>
    </location>
</feature>
<keyword evidence="7 19" id="KW-1133">Transmembrane helix</keyword>
<feature type="transmembrane region" description="Helical" evidence="19">
    <location>
        <begin position="12"/>
        <end position="31"/>
    </location>
</feature>
<dbReference type="PANTHER" id="PTHR22943">
    <property type="entry name" value="7-TRANSMEMBRANE DOMAIN RECEPTOR C.ELEGANS"/>
    <property type="match status" value="1"/>
</dbReference>
<comment type="subunit">
    <text evidence="15">Interacts with odr-4.</text>
</comment>
<evidence type="ECO:0000256" key="12">
    <source>
        <dbReference type="ARBA" id="ARBA00023273"/>
    </source>
</evidence>
<dbReference type="AGR" id="WB:WBGene00006241"/>
<dbReference type="RefSeq" id="NP_504334.2">
    <property type="nucleotide sequence ID" value="NM_071933.2"/>
</dbReference>
<evidence type="ECO:0000313" key="20">
    <source>
        <dbReference type="EMBL" id="CCD62597.1"/>
    </source>
</evidence>
<evidence type="ECO:0000256" key="3">
    <source>
        <dbReference type="ARBA" id="ARBA00022500"/>
    </source>
</evidence>
<evidence type="ECO:0000256" key="1">
    <source>
        <dbReference type="ARBA" id="ARBA00004272"/>
    </source>
</evidence>
<evidence type="ECO:0000313" key="21">
    <source>
        <dbReference type="Proteomes" id="UP000001940"/>
    </source>
</evidence>
<organism evidence="20 21">
    <name type="scientific">Caenorhabditis elegans</name>
    <dbReference type="NCBI Taxonomy" id="6239"/>
    <lineage>
        <taxon>Eukaryota</taxon>
        <taxon>Metazoa</taxon>
        <taxon>Ecdysozoa</taxon>
        <taxon>Nematoda</taxon>
        <taxon>Chromadorea</taxon>
        <taxon>Rhabditida</taxon>
        <taxon>Rhabditina</taxon>
        <taxon>Rhabditomorpha</taxon>
        <taxon>Rhabditoidea</taxon>
        <taxon>Rhabditidae</taxon>
        <taxon>Peloderinae</taxon>
        <taxon>Caenorhabditis</taxon>
    </lineage>
</organism>
<dbReference type="PIR" id="T28733">
    <property type="entry name" value="T28733"/>
</dbReference>
<feature type="transmembrane region" description="Helical" evidence="19">
    <location>
        <begin position="88"/>
        <end position="112"/>
    </location>
</feature>
<proteinExistence type="inferred from homology"/>
<evidence type="ECO:0000256" key="6">
    <source>
        <dbReference type="ARBA" id="ARBA00022725"/>
    </source>
</evidence>
<dbReference type="AlphaFoldDB" id="O16935"/>
<dbReference type="GeneID" id="184996"/>
<dbReference type="GO" id="GO:0038022">
    <property type="term" value="F:G protein-coupled olfactory receptor activity"/>
    <property type="evidence" value="ECO:0000318"/>
    <property type="project" value="GO_Central"/>
</dbReference>
<evidence type="ECO:0000256" key="8">
    <source>
        <dbReference type="ARBA" id="ARBA00023069"/>
    </source>
</evidence>
<evidence type="ECO:0000256" key="17">
    <source>
        <dbReference type="ARBA" id="ARBA00078653"/>
    </source>
</evidence>
<keyword evidence="4" id="KW-0716">Sensory transduction</keyword>
<gene>
    <name evidence="20 22" type="primary">str-208</name>
    <name evidence="20" type="ORF">CELE_F26G5.2</name>
    <name evidence="22" type="ORF">F26G5.2</name>
</gene>
<evidence type="ECO:0000256" key="19">
    <source>
        <dbReference type="SAM" id="Phobius"/>
    </source>
</evidence>
<evidence type="ECO:0000313" key="22">
    <source>
        <dbReference type="WormBase" id="F26G5.2"/>
    </source>
</evidence>
<dbReference type="UCSC" id="F26G5.2">
    <property type="organism name" value="c. elegans"/>
</dbReference>
<dbReference type="GO" id="GO:0006935">
    <property type="term" value="P:chemotaxis"/>
    <property type="evidence" value="ECO:0007669"/>
    <property type="project" value="UniProtKB-KW"/>
</dbReference>
<evidence type="ECO:0000256" key="10">
    <source>
        <dbReference type="ARBA" id="ARBA00023170"/>
    </source>
</evidence>
<evidence type="ECO:0000256" key="5">
    <source>
        <dbReference type="ARBA" id="ARBA00022692"/>
    </source>
</evidence>
<dbReference type="KEGG" id="cel:CELE_F26G5.2"/>
<evidence type="ECO:0000256" key="15">
    <source>
        <dbReference type="ARBA" id="ARBA00064300"/>
    </source>
</evidence>
<accession>O16935</accession>
<keyword evidence="10 20" id="KW-0675">Receptor</keyword>
<reference evidence="20 21" key="1">
    <citation type="journal article" date="1998" name="Science">
        <title>Genome sequence of the nematode C. elegans: a platform for investigating biology.</title>
        <authorList>
            <consortium name="The C. elegans sequencing consortium"/>
            <person name="Sulson J.E."/>
            <person name="Waterston R."/>
        </authorList>
    </citation>
    <scope>NUCLEOTIDE SEQUENCE [LARGE SCALE GENOMIC DNA]</scope>
    <source>
        <strain evidence="20 21">Bristol N2</strain>
    </source>
</reference>
<dbReference type="Pfam" id="PF10326">
    <property type="entry name" value="7TM_GPCR_Str"/>
    <property type="match status" value="1"/>
</dbReference>
<evidence type="ECO:0000256" key="9">
    <source>
        <dbReference type="ARBA" id="ARBA00023136"/>
    </source>
</evidence>
<dbReference type="OrthoDB" id="5847814at2759"/>
<evidence type="ECO:0000256" key="4">
    <source>
        <dbReference type="ARBA" id="ARBA00022606"/>
    </source>
</evidence>
<feature type="transmembrane region" description="Helical" evidence="19">
    <location>
        <begin position="197"/>
        <end position="224"/>
    </location>
</feature>
<dbReference type="FunFam" id="1.20.1070.10:FF:000128">
    <property type="entry name" value="Seven TM Receptor"/>
    <property type="match status" value="1"/>
</dbReference>
<dbReference type="GO" id="GO:0007186">
    <property type="term" value="P:G protein-coupled receptor signaling pathway"/>
    <property type="evidence" value="ECO:0000318"/>
    <property type="project" value="GO_Central"/>
</dbReference>
<dbReference type="InParanoid" id="O16935"/>
<comment type="function">
    <text evidence="13">An odorant receptor which affects chemotaxis to the volatile odorant diacetyl. Specifies AWA neuronal cell fate via the odr-7 pathway.</text>
</comment>
<evidence type="ECO:0000256" key="7">
    <source>
        <dbReference type="ARBA" id="ARBA00022989"/>
    </source>
</evidence>
<dbReference type="GO" id="GO:0060170">
    <property type="term" value="C:ciliary membrane"/>
    <property type="evidence" value="ECO:0007669"/>
    <property type="project" value="UniProtKB-SubCell"/>
</dbReference>
<evidence type="ECO:0000256" key="13">
    <source>
        <dbReference type="ARBA" id="ARBA00054965"/>
    </source>
</evidence>
<keyword evidence="3" id="KW-0145">Chemotaxis</keyword>
<keyword evidence="11" id="KW-0325">Glycoprotein</keyword>
<dbReference type="EMBL" id="BX284605">
    <property type="protein sequence ID" value="CCD62597.1"/>
    <property type="molecule type" value="Genomic_DNA"/>
</dbReference>
<evidence type="ECO:0000256" key="14">
    <source>
        <dbReference type="ARBA" id="ARBA00061678"/>
    </source>
</evidence>
<protein>
    <recommendedName>
        <fullName evidence="16">Serpentine receptor class r-10</fullName>
    </recommendedName>
    <alternativeName>
        <fullName evidence="17">Odorant response abnormal protein 10</fullName>
    </alternativeName>
    <alternativeName>
        <fullName evidence="18">Olfactory receptor 10</fullName>
    </alternativeName>
</protein>
<dbReference type="WormBase" id="F26G5.2">
    <property type="protein sequence ID" value="CE09699"/>
    <property type="gene ID" value="WBGene00006241"/>
    <property type="gene designation" value="str-208"/>
</dbReference>
<dbReference type="CTD" id="184996"/>
<keyword evidence="21" id="KW-1185">Reference proteome</keyword>
<dbReference type="Proteomes" id="UP000001940">
    <property type="component" value="Chromosome V"/>
</dbReference>
<dbReference type="PhylomeDB" id="O16935"/>
<evidence type="ECO:0000256" key="16">
    <source>
        <dbReference type="ARBA" id="ARBA00067967"/>
    </source>
</evidence>
<keyword evidence="2" id="KW-1003">Cell membrane</keyword>
<evidence type="ECO:0000256" key="18">
    <source>
        <dbReference type="ARBA" id="ARBA00082489"/>
    </source>
</evidence>
<sequence length="347" mass="39281">MSEWQKLQKFSQIFGASISLFLNSLVVLLVAKKSPKALGTYKNLLILIAMFEIIYSVLEVLVKPTFTSFGSTFVMIVNVRDSLLSYDVLLLLVSLCCAFFGSLMVMFSVQFIYRFWAVSGNNSIKTFEGVRIFWWLLPSILVGTMWGIAAYFPCSPRPSTDAFLREFILKEFGLEVTENVYIAPYFYEKNEDGTTDIYYPSFVTIFATTVTVIISVSVIFYFGFKCYTSLQKFKEIESSKHIQNLQNQLFYSLVAQTLIPLFLVHTPAFALYTFSFLRINIGSLTGITTITTAIFPALDPLPTLIIVRSYRNAIRESISSIFNSFTTIFKKSHGNSILPVQARTGTV</sequence>
<feature type="transmembrane region" description="Helical" evidence="19">
    <location>
        <begin position="43"/>
        <end position="62"/>
    </location>
</feature>
<dbReference type="InterPro" id="IPR019428">
    <property type="entry name" value="7TM_GPCR_serpentine_rcpt_Str"/>
</dbReference>
<keyword evidence="9 19" id="KW-0472">Membrane</keyword>
<dbReference type="HOGENOM" id="CLU_036335_2_0_1"/>
<feature type="transmembrane region" description="Helical" evidence="19">
    <location>
        <begin position="284"/>
        <end position="307"/>
    </location>
</feature>
<keyword evidence="5 19" id="KW-0812">Transmembrane</keyword>
<keyword evidence="8" id="KW-0969">Cilium</keyword>
<comment type="similarity">
    <text evidence="14">Belongs to the nematode receptor-like protein str family.</text>
</comment>
<evidence type="ECO:0000256" key="2">
    <source>
        <dbReference type="ARBA" id="ARBA00022475"/>
    </source>
</evidence>
<feature type="transmembrane region" description="Helical" evidence="19">
    <location>
        <begin position="249"/>
        <end position="272"/>
    </location>
</feature>